<keyword evidence="2" id="KW-1185">Reference proteome</keyword>
<comment type="caution">
    <text evidence="1">The sequence shown here is derived from an EMBL/GenBank/DDBJ whole genome shotgun (WGS) entry which is preliminary data.</text>
</comment>
<dbReference type="EMBL" id="JAALHA020000003">
    <property type="protein sequence ID" value="MDR9894931.1"/>
    <property type="molecule type" value="Genomic_DNA"/>
</dbReference>
<dbReference type="AlphaFoldDB" id="A0AAP5I554"/>
<sequence>MNKSQSWHIVKRPAGNCEIVLSEQVAEDDPEIIERWGSFTSQEEAIARRVGLIRSGKCQPI</sequence>
<accession>A0AAP5I554</accession>
<dbReference type="Proteomes" id="UP000667802">
    <property type="component" value="Unassembled WGS sequence"/>
</dbReference>
<evidence type="ECO:0000313" key="2">
    <source>
        <dbReference type="Proteomes" id="UP000667802"/>
    </source>
</evidence>
<proteinExistence type="predicted"/>
<evidence type="ECO:0000313" key="1">
    <source>
        <dbReference type="EMBL" id="MDR9894931.1"/>
    </source>
</evidence>
<protein>
    <submittedName>
        <fullName evidence="1">DDE transposase family protein</fullName>
    </submittedName>
</protein>
<reference evidence="2" key="1">
    <citation type="journal article" date="2021" name="Science">
        <title>Hunting the eagle killer: A cyanobacterial neurotoxin causes vacuolar myelinopathy.</title>
        <authorList>
            <person name="Breinlinger S."/>
            <person name="Phillips T.J."/>
            <person name="Haram B.N."/>
            <person name="Mares J."/>
            <person name="Martinez Yerena J.A."/>
            <person name="Hrouzek P."/>
            <person name="Sobotka R."/>
            <person name="Henderson W.M."/>
            <person name="Schmieder P."/>
            <person name="Williams S.M."/>
            <person name="Lauderdale J.D."/>
            <person name="Wilde H.D."/>
            <person name="Gerrin W."/>
            <person name="Kust A."/>
            <person name="Washington J.W."/>
            <person name="Wagner C."/>
            <person name="Geier B."/>
            <person name="Liebeke M."/>
            <person name="Enke H."/>
            <person name="Niedermeyer T.H.J."/>
            <person name="Wilde S.B."/>
        </authorList>
    </citation>
    <scope>NUCLEOTIDE SEQUENCE [LARGE SCALE GENOMIC DNA]</scope>
    <source>
        <strain evidence="2">Thurmond2011</strain>
    </source>
</reference>
<dbReference type="RefSeq" id="WP_208338950.1">
    <property type="nucleotide sequence ID" value="NZ_CAWQFN010000472.1"/>
</dbReference>
<gene>
    <name evidence="1" type="ORF">G7B40_010175</name>
</gene>
<organism evidence="1 2">
    <name type="scientific">Aetokthonos hydrillicola Thurmond2011</name>
    <dbReference type="NCBI Taxonomy" id="2712845"/>
    <lineage>
        <taxon>Bacteria</taxon>
        <taxon>Bacillati</taxon>
        <taxon>Cyanobacteriota</taxon>
        <taxon>Cyanophyceae</taxon>
        <taxon>Nostocales</taxon>
        <taxon>Hapalosiphonaceae</taxon>
        <taxon>Aetokthonos</taxon>
    </lineage>
</organism>
<name>A0AAP5I554_9CYAN</name>